<evidence type="ECO:0000256" key="4">
    <source>
        <dbReference type="ARBA" id="ARBA00022737"/>
    </source>
</evidence>
<dbReference type="CDD" id="cd13938">
    <property type="entry name" value="PANDER_like_TMEM2"/>
    <property type="match status" value="1"/>
</dbReference>
<keyword evidence="8" id="KW-0326">Glycosidase</keyword>
<keyword evidence="5" id="KW-0378">Hydrolase</keyword>
<evidence type="ECO:0000313" key="14">
    <source>
        <dbReference type="Proteomes" id="UP000838412"/>
    </source>
</evidence>
<gene>
    <name evidence="13" type="primary">TMEM2</name>
    <name evidence="13" type="ORF">BLAG_LOCUS23073</name>
</gene>
<feature type="domain" description="Reverse transcriptase" evidence="11">
    <location>
        <begin position="1061"/>
        <end position="1350"/>
    </location>
</feature>
<dbReference type="Proteomes" id="UP000838412">
    <property type="component" value="Chromosome 8"/>
</dbReference>
<dbReference type="InterPro" id="IPR039473">
    <property type="entry name" value="TMEM2_PANDER-like"/>
</dbReference>
<evidence type="ECO:0000256" key="1">
    <source>
        <dbReference type="ARBA" id="ARBA00004196"/>
    </source>
</evidence>
<sequence>MSSCAFAVGFLGLLTAVLSLIQGCPDVDLTLTPWNPGHDPTAQVVVGRGQKYLLQSSATFFSLEVKDGGRLVFADLGPTSHAEIVLRSREIIVRSDGEFHIGSETCPYQGKVTVSLYGRKDDLMNSKQFLVMAGGTLEIHGQHKLAWTQLTQTVPAGGLPKGAYGWDSSIGSGGRGIHVHVIDDISGAVMDWQRFDTQADEGDSRSLASFIDQVPSGKVVALQVYQKASRKLEETALDKIRELGSVEIDSLATRDPWVFVGVKGDPSVAVEQRIPYVDTQTTGTAAITATFDAFFGSYDVTVTSEWLGGRSRCTFSVDRAGGEYVINLKDDVTSWQSGDHIVLASTDYNMEQAEEFQLLPCPECSDHQVKISGQVRYTHFGEISDDVDLRGEVGLLTRNIRFQGEVEDSCYGDNFCQYFDYDTYGGHLKILPGFKNVHLSGIEFTRMGQQVLGSYPVHFHMAGDVDEVGGYSRPTYVRELSIHHCFSRCVTIHGTHGLLVQDTVGYDTLGHCYFLEDGVEQRNVLDHNLGLVTRAGTLLPTDRDSDMCRVMRDGVYGNHVPKPNSKMSGSNNFLDYPPKQHPHQQCGRRIFGNDTILSHNVKEGFMEWDSQYGPSSCVRQQEDPRGISERIMTWRIPLQNKRYLSIISIYAPTLVASESDKDQFYDSLNAAVRAVPHADKLAILGDFNARVGSNHHLWQGVLGNHGVGKCNENGVRLLTFCAEHSLVITNSLFQLRTMYKTSWMHPRSKRWHLIDYVLVRQRDRKDVKITRDMRGAQGWSDHRLIRAKLGLHIRKHIRKNASPGKLNIKAMEDLNTREELQRVLASRITSEALEDTPIDTEALTDAWDSVASTLTTTARQVLGTTIKRNRDWFDEQRDDIRALLTEQHKAHATVLQNPTPANRARLVETRSGAQRELRKMKNEWWTRLATEIQGYADKGNQQQFYSALKAAYGPRRGAKFPVRSEDGETLITEKSAILARWAEHYRQLLNRPSEVDDSILDDIPRLPVMESLDNLPTLEEVQALLNSLKYNKAAGPDEIPGEILRHGGEAVTHSLHSFVVAAWNSGCVPQQWKDADLISIYKRKGDRATCSNSRGISQVLTRIMLLRLIKAVAEEVLPESQCGFRKDRSTTDMIFTIRQVQEKCREQHQNLYMVFVDLAKAFDTVNRPLLWEVLRRFGCPDKFLAVMKALHEGAMVRVGGGGGKSDPFQVGTGVRQGCVIAPVIFNLFIAAVMMAAKQHINPEDCISLTYRLDGNLFNLRRLKARTRVTHEDLLEFQYADDAAIIGSSAAELQRTLNSMDDAYTRAGLTINCGKTEAMEQSQPGTEPATFSIKDTALKNVPTFTYLGSVLNSTCDITDEVHRRIGLASTSFGRLANRRQLRWAGHVIRMPSNRLPRHILYGELSAGNRNAGGQQKSVRTPTCSVRTSTCIGCTPTCTVRTPTCSVRTPTCSVRTLTCSVCILTSTVCNPTCTVRTPTCSACAPTCSVRTPTCIGCTPIPHTGIWYIFHREPTGPSEGALPKYQSERAPLGRFYNNRAHSNGIDGLMIDGGVKTSQPSANSPEEYLSRKGARYKPHQNSDLLLPRVPAMIDGLISFKNVEQGAWVRGGDIWFNKCAFVDNGKGLTMASEGTFPNDEGSSQQIWNSVFIGESENVGTASGSSVWGMGGVKPVGRSLPMATDFPIRGLEVYDGPILAESCTFKKYAAAPEYNRWSGAIGFKLKNSWQTAPNNNLTGIKFEDVETRAFFGGKDLPFFGTFEKDGDKTQIFHDVDGSTTGHPDTYVVGQDNYLVRNLGCLARPEWRAYVCSGKYAQLFIHAKQPGDLVMSMVRDEYPDQPYILKGPTSQGANGVQKYQPPVMLEKSYTIHWDGRAPQQIFIYPINFNSFLWYKVPELTIINVNMIMVMDRGNIQVLGMRSKCIKYYDSMDYQQAEHKDKKESNLDLSDWTSQYPEWKGWGSHREPVPAGKTAVAPGLRPARARNDGVDCARPSFEDLGECNNQSSPVAGRRRLRAVLALCPKEALDCGTPARNSRRDAPPPGCLRPQLRSPAQTFHREDLTSSSTRLLGVARWFSRVGNDGNSRHPTKLQGSCRVRRQAGRHGRSWLFACAVQDVCQHSAGRALIARPIGRRRGVQTRQTSSVRSAATGSTAATSRRNVPGAFGSRCARCRTEDKQSTATLPHAFRGRDRGRALAPSRVVSTETDCSHSQCVTTARASSATGAPGSCRAAEISGDVRSPTRPVLKHGYSTKPRGTMKVKGRPSVRGGIPAVAARVEPGLECEPGDVGLGPA</sequence>
<keyword evidence="14" id="KW-1185">Reference proteome</keyword>
<evidence type="ECO:0000256" key="7">
    <source>
        <dbReference type="ARBA" id="ARBA00023180"/>
    </source>
</evidence>
<dbReference type="Pfam" id="PF14529">
    <property type="entry name" value="Exo_endo_phos_2"/>
    <property type="match status" value="1"/>
</dbReference>
<dbReference type="InterPro" id="IPR005135">
    <property type="entry name" value="Endo/exonuclease/phosphatase"/>
</dbReference>
<dbReference type="PANTHER" id="PTHR15535">
    <property type="entry name" value="TRANSMEMBRANE PROTEIN 2-RELATED"/>
    <property type="match status" value="1"/>
</dbReference>
<comment type="similarity">
    <text evidence="3">Belongs to the CEMIP family.</text>
</comment>
<dbReference type="SMART" id="SM01225">
    <property type="entry name" value="G8"/>
    <property type="match status" value="1"/>
</dbReference>
<feature type="region of interest" description="Disordered" evidence="9">
    <location>
        <begin position="2023"/>
        <end position="2046"/>
    </location>
</feature>
<keyword evidence="6" id="KW-0472">Membrane</keyword>
<feature type="compositionally biased region" description="Low complexity" evidence="9">
    <location>
        <begin position="2135"/>
        <end position="2152"/>
    </location>
</feature>
<evidence type="ECO:0000256" key="8">
    <source>
        <dbReference type="ARBA" id="ARBA00023295"/>
    </source>
</evidence>
<dbReference type="Pfam" id="PF15711">
    <property type="entry name" value="ILEI"/>
    <property type="match status" value="1"/>
</dbReference>
<protein>
    <submittedName>
        <fullName evidence="13">TMEM2 protein</fullName>
    </submittedName>
</protein>
<evidence type="ECO:0000313" key="13">
    <source>
        <dbReference type="EMBL" id="CAH1270912.1"/>
    </source>
</evidence>
<comment type="subcellular location">
    <subcellularLocation>
        <location evidence="1">Cell envelope</location>
    </subcellularLocation>
    <subcellularLocation>
        <location evidence="2">Membrane</location>
    </subcellularLocation>
</comment>
<evidence type="ECO:0000256" key="3">
    <source>
        <dbReference type="ARBA" id="ARBA00007586"/>
    </source>
</evidence>
<dbReference type="PANTHER" id="PTHR15535:SF17">
    <property type="entry name" value="TRANSMEMBRANE PROTEIN"/>
    <property type="match status" value="1"/>
</dbReference>
<dbReference type="SUPFAM" id="SSF56219">
    <property type="entry name" value="DNase I-like"/>
    <property type="match status" value="1"/>
</dbReference>
<dbReference type="PROSITE" id="PS50878">
    <property type="entry name" value="RT_POL"/>
    <property type="match status" value="1"/>
</dbReference>
<feature type="chain" id="PRO_5035440915" evidence="10">
    <location>
        <begin position="20"/>
        <end position="2286"/>
    </location>
</feature>
<dbReference type="EMBL" id="OV696693">
    <property type="protein sequence ID" value="CAH1270912.1"/>
    <property type="molecule type" value="Genomic_DNA"/>
</dbReference>
<feature type="region of interest" description="Disordered" evidence="9">
    <location>
        <begin position="2128"/>
        <end position="2153"/>
    </location>
</feature>
<keyword evidence="7" id="KW-0325">Glycoprotein</keyword>
<dbReference type="SUPFAM" id="SSF56672">
    <property type="entry name" value="DNA/RNA polymerases"/>
    <property type="match status" value="1"/>
</dbReference>
<dbReference type="Pfam" id="PF24606">
    <property type="entry name" value="CEMIP_beta-hel"/>
    <property type="match status" value="2"/>
</dbReference>
<reference evidence="13" key="1">
    <citation type="submission" date="2022-01" db="EMBL/GenBank/DDBJ databases">
        <authorList>
            <person name="Braso-Vives M."/>
        </authorList>
    </citation>
    <scope>NUCLEOTIDE SEQUENCE</scope>
</reference>
<feature type="domain" description="G8" evidence="12">
    <location>
        <begin position="32"/>
        <end position="152"/>
    </location>
</feature>
<dbReference type="Pfam" id="PF00078">
    <property type="entry name" value="RVT_1"/>
    <property type="match status" value="1"/>
</dbReference>
<dbReference type="GO" id="GO:0016020">
    <property type="term" value="C:membrane"/>
    <property type="evidence" value="ECO:0007669"/>
    <property type="project" value="UniProtKB-SubCell"/>
</dbReference>
<organism evidence="13 14">
    <name type="scientific">Branchiostoma lanceolatum</name>
    <name type="common">Common lancelet</name>
    <name type="synonym">Amphioxus lanceolatum</name>
    <dbReference type="NCBI Taxonomy" id="7740"/>
    <lineage>
        <taxon>Eukaryota</taxon>
        <taxon>Metazoa</taxon>
        <taxon>Chordata</taxon>
        <taxon>Cephalochordata</taxon>
        <taxon>Leptocardii</taxon>
        <taxon>Amphioxiformes</taxon>
        <taxon>Branchiostomatidae</taxon>
        <taxon>Branchiostoma</taxon>
    </lineage>
</organism>
<evidence type="ECO:0000256" key="2">
    <source>
        <dbReference type="ARBA" id="ARBA00004370"/>
    </source>
</evidence>
<dbReference type="InterPro" id="IPR055401">
    <property type="entry name" value="CEMIP_beta-hel_dom"/>
</dbReference>
<proteinExistence type="inferred from homology"/>
<evidence type="ECO:0000256" key="10">
    <source>
        <dbReference type="SAM" id="SignalP"/>
    </source>
</evidence>
<dbReference type="Pfam" id="PF10162">
    <property type="entry name" value="G8"/>
    <property type="match status" value="1"/>
</dbReference>
<evidence type="ECO:0000259" key="12">
    <source>
        <dbReference type="PROSITE" id="PS51484"/>
    </source>
</evidence>
<dbReference type="InterPro" id="IPR043502">
    <property type="entry name" value="DNA/RNA_pol_sf"/>
</dbReference>
<dbReference type="GO" id="GO:0004553">
    <property type="term" value="F:hydrolase activity, hydrolyzing O-glycosyl compounds"/>
    <property type="evidence" value="ECO:0007669"/>
    <property type="project" value="UniProtKB-ARBA"/>
</dbReference>
<evidence type="ECO:0000256" key="9">
    <source>
        <dbReference type="SAM" id="MobiDB-lite"/>
    </source>
</evidence>
<dbReference type="InterPro" id="IPR000477">
    <property type="entry name" value="RT_dom"/>
</dbReference>
<dbReference type="InterPro" id="IPR052252">
    <property type="entry name" value="CEMIP/CEMIP2"/>
</dbReference>
<dbReference type="Gene3D" id="3.60.10.10">
    <property type="entry name" value="Endonuclease/exonuclease/phosphatase"/>
    <property type="match status" value="1"/>
</dbReference>
<dbReference type="InterPro" id="IPR036691">
    <property type="entry name" value="Endo/exonu/phosph_ase_sf"/>
</dbReference>
<dbReference type="InterPro" id="IPR055400">
    <property type="entry name" value="CEMIP_X"/>
</dbReference>
<name>A0A8K0A7U9_BRALA</name>
<dbReference type="PROSITE" id="PS52031">
    <property type="entry name" value="GG_LECTIN"/>
    <property type="match status" value="1"/>
</dbReference>
<evidence type="ECO:0000259" key="11">
    <source>
        <dbReference type="PROSITE" id="PS50878"/>
    </source>
</evidence>
<keyword evidence="10" id="KW-0732">Signal</keyword>
<feature type="signal peptide" evidence="10">
    <location>
        <begin position="1"/>
        <end position="19"/>
    </location>
</feature>
<evidence type="ECO:0000256" key="6">
    <source>
        <dbReference type="ARBA" id="ARBA00023136"/>
    </source>
</evidence>
<dbReference type="OrthoDB" id="120976at2759"/>
<keyword evidence="4" id="KW-0677">Repeat</keyword>
<dbReference type="Pfam" id="PF24605">
    <property type="entry name" value="CEMIP_X"/>
    <property type="match status" value="1"/>
</dbReference>
<evidence type="ECO:0000256" key="5">
    <source>
        <dbReference type="ARBA" id="ARBA00022801"/>
    </source>
</evidence>
<dbReference type="PROSITE" id="PS51484">
    <property type="entry name" value="G8"/>
    <property type="match status" value="1"/>
</dbReference>
<dbReference type="CDD" id="cd01650">
    <property type="entry name" value="RT_nLTR_like"/>
    <property type="match status" value="1"/>
</dbReference>
<dbReference type="InterPro" id="IPR039477">
    <property type="entry name" value="ILEI/PANDER_dom"/>
</dbReference>
<dbReference type="InterPro" id="IPR019316">
    <property type="entry name" value="G8_domain"/>
</dbReference>
<accession>A0A8K0A7U9</accession>